<evidence type="ECO:0000256" key="7">
    <source>
        <dbReference type="ARBA" id="ARBA00022840"/>
    </source>
</evidence>
<dbReference type="GO" id="GO:0003677">
    <property type="term" value="F:DNA binding"/>
    <property type="evidence" value="ECO:0007669"/>
    <property type="project" value="UniProtKB-KW"/>
</dbReference>
<evidence type="ECO:0000259" key="16">
    <source>
        <dbReference type="PROSITE" id="PS51192"/>
    </source>
</evidence>
<dbReference type="GO" id="GO:0006281">
    <property type="term" value="P:DNA repair"/>
    <property type="evidence" value="ECO:0007669"/>
    <property type="project" value="UniProtKB-UniRule"/>
</dbReference>
<evidence type="ECO:0000256" key="1">
    <source>
        <dbReference type="ARBA" id="ARBA00007504"/>
    </source>
</evidence>
<protein>
    <recommendedName>
        <fullName evidence="2 15">ATP-dependent DNA helicase RecG</fullName>
        <ecNumber evidence="13 15">5.6.2.4</ecNumber>
    </recommendedName>
</protein>
<dbReference type="GO" id="GO:0043138">
    <property type="term" value="F:3'-5' DNA helicase activity"/>
    <property type="evidence" value="ECO:0007669"/>
    <property type="project" value="UniProtKB-EC"/>
</dbReference>
<comment type="similarity">
    <text evidence="1 15">Belongs to the helicase family. RecG subfamily.</text>
</comment>
<organism evidence="18">
    <name type="scientific">Leptospirillum ferriphilum</name>
    <dbReference type="NCBI Taxonomy" id="178606"/>
    <lineage>
        <taxon>Bacteria</taxon>
        <taxon>Pseudomonadati</taxon>
        <taxon>Nitrospirota</taxon>
        <taxon>Nitrospiria</taxon>
        <taxon>Nitrospirales</taxon>
        <taxon>Nitrospiraceae</taxon>
        <taxon>Leptospirillum</taxon>
    </lineage>
</organism>
<dbReference type="InterPro" id="IPR004609">
    <property type="entry name" value="ATP-dep_DNA_helicase_RecG"/>
</dbReference>
<comment type="catalytic activity">
    <reaction evidence="12 15">
        <text>Couples ATP hydrolysis with the unwinding of duplex DNA by translocating in the 3'-5' direction.</text>
        <dbReference type="EC" id="5.6.2.4"/>
    </reaction>
</comment>
<evidence type="ECO:0000259" key="17">
    <source>
        <dbReference type="PROSITE" id="PS51194"/>
    </source>
</evidence>
<dbReference type="InterPro" id="IPR033454">
    <property type="entry name" value="RecG_wedge"/>
</dbReference>
<dbReference type="Pfam" id="PF19833">
    <property type="entry name" value="RecG_dom3_C"/>
    <property type="match status" value="1"/>
</dbReference>
<dbReference type="InterPro" id="IPR012340">
    <property type="entry name" value="NA-bd_OB-fold"/>
</dbReference>
<dbReference type="InterPro" id="IPR047112">
    <property type="entry name" value="RecG/Mfd"/>
</dbReference>
<evidence type="ECO:0000256" key="11">
    <source>
        <dbReference type="ARBA" id="ARBA00023235"/>
    </source>
</evidence>
<feature type="domain" description="Helicase C-terminal" evidence="17">
    <location>
        <begin position="466"/>
        <end position="637"/>
    </location>
</feature>
<dbReference type="InterPro" id="IPR011545">
    <property type="entry name" value="DEAD/DEAH_box_helicase_dom"/>
</dbReference>
<evidence type="ECO:0000256" key="13">
    <source>
        <dbReference type="ARBA" id="ARBA00034808"/>
    </source>
</evidence>
<dbReference type="EC" id="5.6.2.4" evidence="13 15"/>
<dbReference type="InterPro" id="IPR001650">
    <property type="entry name" value="Helicase_C-like"/>
</dbReference>
<comment type="function">
    <text evidence="15">Plays a critical role in recombination and DNA repair. Helps process Holliday junction intermediates to mature products by catalyzing branch migration. Has replication fork regression activity, unwinds stalled or blocked replication forks to make a HJ that can be resolved. Has a DNA unwinding activity characteristic of a DNA helicase with 3'-5' polarity.</text>
</comment>
<comment type="caution">
    <text evidence="18">The sequence shown here is derived from an EMBL/GenBank/DDBJ whole genome shotgun (WGS) entry which is preliminary data.</text>
</comment>
<evidence type="ECO:0000256" key="9">
    <source>
        <dbReference type="ARBA" id="ARBA00023172"/>
    </source>
</evidence>
<dbReference type="InterPro" id="IPR014001">
    <property type="entry name" value="Helicase_ATP-bd"/>
</dbReference>
<dbReference type="Pfam" id="PF00271">
    <property type="entry name" value="Helicase_C"/>
    <property type="match status" value="1"/>
</dbReference>
<reference evidence="18" key="1">
    <citation type="journal article" date="2020" name="mSystems">
        <title>Genome- and Community-Level Interaction Insights into Carbon Utilization and Element Cycling Functions of Hydrothermarchaeota in Hydrothermal Sediment.</title>
        <authorList>
            <person name="Zhou Z."/>
            <person name="Liu Y."/>
            <person name="Xu W."/>
            <person name="Pan J."/>
            <person name="Luo Z.H."/>
            <person name="Li M."/>
        </authorList>
    </citation>
    <scope>NUCLEOTIDE SEQUENCE [LARGE SCALE GENOMIC DNA]</scope>
    <source>
        <strain evidence="18">SpSt-902</strain>
    </source>
</reference>
<dbReference type="NCBIfam" id="NF008168">
    <property type="entry name" value="PRK10917.2-2"/>
    <property type="match status" value="1"/>
</dbReference>
<dbReference type="GO" id="GO:0005524">
    <property type="term" value="F:ATP binding"/>
    <property type="evidence" value="ECO:0007669"/>
    <property type="project" value="UniProtKB-KW"/>
</dbReference>
<proteinExistence type="inferred from homology"/>
<dbReference type="SMART" id="SM00487">
    <property type="entry name" value="DEXDc"/>
    <property type="match status" value="1"/>
</dbReference>
<evidence type="ECO:0000256" key="15">
    <source>
        <dbReference type="RuleBase" id="RU363016"/>
    </source>
</evidence>
<dbReference type="Gene3D" id="3.40.50.300">
    <property type="entry name" value="P-loop containing nucleotide triphosphate hydrolases"/>
    <property type="match status" value="2"/>
</dbReference>
<dbReference type="SUPFAM" id="SSF50249">
    <property type="entry name" value="Nucleic acid-binding proteins"/>
    <property type="match status" value="1"/>
</dbReference>
<dbReference type="Pfam" id="PF17191">
    <property type="entry name" value="RecG_wedge"/>
    <property type="match status" value="1"/>
</dbReference>
<keyword evidence="6 15" id="KW-0347">Helicase</keyword>
<keyword evidence="5 15" id="KW-0378">Hydrolase</keyword>
<keyword evidence="3 15" id="KW-0547">Nucleotide-binding</keyword>
<gene>
    <name evidence="18" type="primary">recG</name>
    <name evidence="18" type="ORF">ENX03_07195</name>
</gene>
<keyword evidence="7 15" id="KW-0067">ATP-binding</keyword>
<dbReference type="NCBIfam" id="NF008165">
    <property type="entry name" value="PRK10917.1-3"/>
    <property type="match status" value="1"/>
</dbReference>
<dbReference type="CDD" id="cd17992">
    <property type="entry name" value="DEXHc_RecG"/>
    <property type="match status" value="1"/>
</dbReference>
<evidence type="ECO:0000256" key="6">
    <source>
        <dbReference type="ARBA" id="ARBA00022806"/>
    </source>
</evidence>
<comment type="catalytic activity">
    <reaction evidence="14 15">
        <text>ATP + H2O = ADP + phosphate + H(+)</text>
        <dbReference type="Rhea" id="RHEA:13065"/>
        <dbReference type="ChEBI" id="CHEBI:15377"/>
        <dbReference type="ChEBI" id="CHEBI:15378"/>
        <dbReference type="ChEBI" id="CHEBI:30616"/>
        <dbReference type="ChEBI" id="CHEBI:43474"/>
        <dbReference type="ChEBI" id="CHEBI:456216"/>
        <dbReference type="EC" id="5.6.2.4"/>
    </reaction>
</comment>
<dbReference type="InterPro" id="IPR027417">
    <property type="entry name" value="P-loop_NTPase"/>
</dbReference>
<keyword evidence="9 15" id="KW-0233">DNA recombination</keyword>
<dbReference type="EMBL" id="DTMM01000148">
    <property type="protein sequence ID" value="HFT93704.1"/>
    <property type="molecule type" value="Genomic_DNA"/>
</dbReference>
<dbReference type="NCBIfam" id="TIGR00643">
    <property type="entry name" value="recG"/>
    <property type="match status" value="1"/>
</dbReference>
<keyword evidence="10 15" id="KW-0234">DNA repair</keyword>
<keyword evidence="11" id="KW-0413">Isomerase</keyword>
<evidence type="ECO:0000256" key="10">
    <source>
        <dbReference type="ARBA" id="ARBA00023204"/>
    </source>
</evidence>
<dbReference type="PROSITE" id="PS51192">
    <property type="entry name" value="HELICASE_ATP_BIND_1"/>
    <property type="match status" value="1"/>
</dbReference>
<evidence type="ECO:0000256" key="2">
    <source>
        <dbReference type="ARBA" id="ARBA00017846"/>
    </source>
</evidence>
<evidence type="ECO:0000313" key="18">
    <source>
        <dbReference type="EMBL" id="HFT93704.1"/>
    </source>
</evidence>
<evidence type="ECO:0000256" key="4">
    <source>
        <dbReference type="ARBA" id="ARBA00022763"/>
    </source>
</evidence>
<keyword evidence="4 15" id="KW-0227">DNA damage</keyword>
<dbReference type="GO" id="GO:0016787">
    <property type="term" value="F:hydrolase activity"/>
    <property type="evidence" value="ECO:0007669"/>
    <property type="project" value="UniProtKB-KW"/>
</dbReference>
<dbReference type="InterPro" id="IPR045562">
    <property type="entry name" value="RecG_dom3_C"/>
</dbReference>
<keyword evidence="8" id="KW-0238">DNA-binding</keyword>
<evidence type="ECO:0000256" key="3">
    <source>
        <dbReference type="ARBA" id="ARBA00022741"/>
    </source>
</evidence>
<accession>A0A7C3LXE6</accession>
<dbReference type="PROSITE" id="PS51194">
    <property type="entry name" value="HELICASE_CTER"/>
    <property type="match status" value="1"/>
</dbReference>
<evidence type="ECO:0000256" key="12">
    <source>
        <dbReference type="ARBA" id="ARBA00034617"/>
    </source>
</evidence>
<sequence>MDKLDLSLVSPLNVVPDIGAKRGEKLARIGFRTVLDLLYFFPFRYEDRRAVQSIRQLVPGVPAGFLARVRQIRKKNIRNLRVPLVEADLEDASGMVRAVWFGQDYLLKTLPPETVAFFFGKPEVSTYDGLLTVRSPVVEKMESEKKGQKSFHVNRIVPVYHEEQGLSSSFFRKIIGTILASLWGNTFDPIPSGILSSSQMMGWFPALVEMHFPKNLPKGADTDALLMPEYPPRKRFIFEELFFLEFLMGYKKREIQSIPRVHPRTIPPDGMSRFERALPFQLTKAQRRAMGEIESDFARPVPMNRLLLGDVGSGKTLVAAWGVFLSASSGLQSAFMAPTEILAKQHFITLKGLLESHGVSLALLTQSVRKTEKRDLMEAVHQGKIHLVVGTHALIQDALSFSSLGYIVVDEQHKFGVEQRKTLISKGDNPDVLVMTATPIPRSLALSYFGDLDLSLLDERPAGRLPVRTEIISGREEETFWDKRIGPVLERGEQVFVVYPLIEESENEDLKDATSMHGVLSAKWPSAGIRLLTGKMTWEEKESTMESFRSGTTRLLVSTTVVEVGVDIPGATVMVVENAERFGLAQLHQLRGRVGRGSLPGMCFLVPGRHASSEALERLAILEQTDDGFVVAEEDLKIRGPGEFIGTRQSGLPAFRVANLVRDAETLLAARRLASDFVGMVPGNPAEHTWEWTTLMNFIQNRYPGVEDWLMIR</sequence>
<dbReference type="AlphaFoldDB" id="A0A7C3LXE6"/>
<dbReference type="Gene3D" id="2.40.50.140">
    <property type="entry name" value="Nucleic acid-binding proteins"/>
    <property type="match status" value="1"/>
</dbReference>
<name>A0A7C3LXE6_9BACT</name>
<dbReference type="SUPFAM" id="SSF52540">
    <property type="entry name" value="P-loop containing nucleoside triphosphate hydrolases"/>
    <property type="match status" value="2"/>
</dbReference>
<evidence type="ECO:0000256" key="8">
    <source>
        <dbReference type="ARBA" id="ARBA00023125"/>
    </source>
</evidence>
<dbReference type="PANTHER" id="PTHR47964:SF1">
    <property type="entry name" value="ATP-DEPENDENT DNA HELICASE HOMOLOG RECG, CHLOROPLASTIC"/>
    <property type="match status" value="1"/>
</dbReference>
<dbReference type="SMART" id="SM00490">
    <property type="entry name" value="HELICc"/>
    <property type="match status" value="1"/>
</dbReference>
<evidence type="ECO:0000256" key="5">
    <source>
        <dbReference type="ARBA" id="ARBA00022801"/>
    </source>
</evidence>
<dbReference type="PANTHER" id="PTHR47964">
    <property type="entry name" value="ATP-DEPENDENT DNA HELICASE HOMOLOG RECG, CHLOROPLASTIC"/>
    <property type="match status" value="1"/>
</dbReference>
<evidence type="ECO:0000256" key="14">
    <source>
        <dbReference type="ARBA" id="ARBA00048988"/>
    </source>
</evidence>
<feature type="domain" description="Helicase ATP-binding" evidence="16">
    <location>
        <begin position="296"/>
        <end position="457"/>
    </location>
</feature>
<dbReference type="Pfam" id="PF00270">
    <property type="entry name" value="DEAD"/>
    <property type="match status" value="1"/>
</dbReference>
<dbReference type="GO" id="GO:0006310">
    <property type="term" value="P:DNA recombination"/>
    <property type="evidence" value="ECO:0007669"/>
    <property type="project" value="UniProtKB-UniRule"/>
</dbReference>